<dbReference type="AlphaFoldDB" id="A0A7Y4H6H2"/>
<keyword evidence="2" id="KW-1185">Reference proteome</keyword>
<dbReference type="Proteomes" id="UP000528734">
    <property type="component" value="Unassembled WGS sequence"/>
</dbReference>
<reference evidence="1 2" key="1">
    <citation type="submission" date="2020-03" db="EMBL/GenBank/DDBJ databases">
        <title>Bradyrhizobium diversity isolated from nodules of Muelleranthus trifoliolatus.</title>
        <authorList>
            <person name="Klepa M."/>
            <person name="Helene L."/>
            <person name="Hungria M."/>
        </authorList>
    </citation>
    <scope>NUCLEOTIDE SEQUENCE [LARGE SCALE GENOMIC DNA]</scope>
    <source>
        <strain evidence="1 2">WSM 1744</strain>
    </source>
</reference>
<dbReference type="EMBL" id="JAAVLW010000005">
    <property type="protein sequence ID" value="NOJ48536.1"/>
    <property type="molecule type" value="Genomic_DNA"/>
</dbReference>
<dbReference type="RefSeq" id="WP_171711377.1">
    <property type="nucleotide sequence ID" value="NZ_JAAVLW010000005.1"/>
</dbReference>
<comment type="caution">
    <text evidence="1">The sequence shown here is derived from an EMBL/GenBank/DDBJ whole genome shotgun (WGS) entry which is preliminary data.</text>
</comment>
<name>A0A7Y4H6H2_9BRAD</name>
<proteinExistence type="predicted"/>
<organism evidence="1 2">
    <name type="scientific">Bradyrhizobium archetypum</name>
    <dbReference type="NCBI Taxonomy" id="2721160"/>
    <lineage>
        <taxon>Bacteria</taxon>
        <taxon>Pseudomonadati</taxon>
        <taxon>Pseudomonadota</taxon>
        <taxon>Alphaproteobacteria</taxon>
        <taxon>Hyphomicrobiales</taxon>
        <taxon>Nitrobacteraceae</taxon>
        <taxon>Bradyrhizobium</taxon>
    </lineage>
</organism>
<protein>
    <submittedName>
        <fullName evidence="1">Uncharacterized protein</fullName>
    </submittedName>
</protein>
<sequence length="133" mass="13923">MEAFLEVAAKGSGATGPISYRAGYRCVETGDVICAIELPASIAESTILAHSGLVIVTTPDGHIVSTVRGVEGGDSIVAEPIDAFIARSLNSENLRMEEATVADLEILLQRLNYSASLVSETIGQMANSSKGHF</sequence>
<evidence type="ECO:0000313" key="1">
    <source>
        <dbReference type="EMBL" id="NOJ48536.1"/>
    </source>
</evidence>
<gene>
    <name evidence="1" type="ORF">HCN50_20145</name>
</gene>
<accession>A0A7Y4H6H2</accession>
<evidence type="ECO:0000313" key="2">
    <source>
        <dbReference type="Proteomes" id="UP000528734"/>
    </source>
</evidence>